<dbReference type="EMBL" id="NHSJ01000099">
    <property type="protein sequence ID" value="PPQ29087.1"/>
    <property type="molecule type" value="Genomic_DNA"/>
</dbReference>
<dbReference type="PANTHER" id="PTHR33490:SF1">
    <property type="entry name" value="SLL1233 PROTEIN"/>
    <property type="match status" value="1"/>
</dbReference>
<dbReference type="InterPro" id="IPR002931">
    <property type="entry name" value="Transglutaminase-like"/>
</dbReference>
<dbReference type="AlphaFoldDB" id="A0A2S6N3D7"/>
<comment type="caution">
    <text evidence="2">The sequence shown here is derived from an EMBL/GenBank/DDBJ whole genome shotgun (WGS) entry which is preliminary data.</text>
</comment>
<name>A0A2S6N3D7_9HYPH</name>
<dbReference type="RefSeq" id="WP_104508874.1">
    <property type="nucleotide sequence ID" value="NZ_JACIGC010000026.1"/>
</dbReference>
<dbReference type="SUPFAM" id="SSF54001">
    <property type="entry name" value="Cysteine proteinases"/>
    <property type="match status" value="1"/>
</dbReference>
<evidence type="ECO:0000313" key="2">
    <source>
        <dbReference type="EMBL" id="PPQ29087.1"/>
    </source>
</evidence>
<protein>
    <recommendedName>
        <fullName evidence="1">Transglutaminase-like domain-containing protein</fullName>
    </recommendedName>
</protein>
<dbReference type="InterPro" id="IPR038765">
    <property type="entry name" value="Papain-like_cys_pep_sf"/>
</dbReference>
<feature type="domain" description="Transglutaminase-like" evidence="1">
    <location>
        <begin position="167"/>
        <end position="232"/>
    </location>
</feature>
<proteinExistence type="predicted"/>
<sequence length="278" mass="30704">MRFSVRHSTLYSYSAPVRLCRHLVRLHPRHTDVTIQRERLRIEPAPALQATVSDHHANRTTQVDFAGVTDRLWIESCFELETAPPKHVENALPSLPWRLQGGAEPECGAWAEFAGEAGLKVRSFAAELAARSGGDALIFLDELNSELFSRTERRIRDAGYAQDPEETLTKAKGACRDLALLFMTAARSVGLPARFVSGYQGQAETPDGRRHLHAWPEVFLPGAGWRGYDPTHGVAVSEGHVALCSGPDQRSTMPVEGGYYGDGVNSTLTFNLEIRIDK</sequence>
<dbReference type="InterPro" id="IPR013589">
    <property type="entry name" value="Bac_transglu_N"/>
</dbReference>
<evidence type="ECO:0000259" key="1">
    <source>
        <dbReference type="SMART" id="SM00460"/>
    </source>
</evidence>
<dbReference type="SMART" id="SM00460">
    <property type="entry name" value="TGc"/>
    <property type="match status" value="1"/>
</dbReference>
<dbReference type="Pfam" id="PF01841">
    <property type="entry name" value="Transglut_core"/>
    <property type="match status" value="1"/>
</dbReference>
<dbReference type="Gene3D" id="3.10.620.30">
    <property type="match status" value="1"/>
</dbReference>
<dbReference type="PANTHER" id="PTHR33490">
    <property type="entry name" value="BLR5614 PROTEIN-RELATED"/>
    <property type="match status" value="1"/>
</dbReference>
<keyword evidence="3" id="KW-1185">Reference proteome</keyword>
<gene>
    <name evidence="2" type="ORF">CCR94_16125</name>
</gene>
<reference evidence="2 3" key="1">
    <citation type="journal article" date="2018" name="Arch. Microbiol.">
        <title>New insights into the metabolic potential of the phototrophic purple bacterium Rhodopila globiformis DSM 161(T) from its draft genome sequence and evidence for a vanadium-dependent nitrogenase.</title>
        <authorList>
            <person name="Imhoff J.F."/>
            <person name="Rahn T."/>
            <person name="Kunzel S."/>
            <person name="Neulinger S.C."/>
        </authorList>
    </citation>
    <scope>NUCLEOTIDE SEQUENCE [LARGE SCALE GENOMIC DNA]</scope>
    <source>
        <strain evidence="2 3">DSM 16996</strain>
    </source>
</reference>
<accession>A0A2S6N3D7</accession>
<dbReference type="Pfam" id="PF08379">
    <property type="entry name" value="Bact_transglu_N"/>
    <property type="match status" value="1"/>
</dbReference>
<dbReference type="Proteomes" id="UP000239089">
    <property type="component" value="Unassembled WGS sequence"/>
</dbReference>
<evidence type="ECO:0000313" key="3">
    <source>
        <dbReference type="Proteomes" id="UP000239089"/>
    </source>
</evidence>
<dbReference type="OrthoDB" id="9804023at2"/>
<organism evidence="2 3">
    <name type="scientific">Rhodoblastus sphagnicola</name>
    <dbReference type="NCBI Taxonomy" id="333368"/>
    <lineage>
        <taxon>Bacteria</taxon>
        <taxon>Pseudomonadati</taxon>
        <taxon>Pseudomonadota</taxon>
        <taxon>Alphaproteobacteria</taxon>
        <taxon>Hyphomicrobiales</taxon>
        <taxon>Rhodoblastaceae</taxon>
        <taxon>Rhodoblastus</taxon>
    </lineage>
</organism>